<evidence type="ECO:0000259" key="4">
    <source>
        <dbReference type="Pfam" id="PF17853"/>
    </source>
</evidence>
<dbReference type="PANTHER" id="PTHR33744">
    <property type="entry name" value="CARBOHYDRATE DIACID REGULATOR"/>
    <property type="match status" value="1"/>
</dbReference>
<evidence type="ECO:0000259" key="3">
    <source>
        <dbReference type="Pfam" id="PF13556"/>
    </source>
</evidence>
<name>A0A2T5IEK6_9LACT</name>
<dbReference type="AlphaFoldDB" id="A0A2T5IEK6"/>
<dbReference type="OrthoDB" id="142218at2"/>
<reference evidence="5 6" key="1">
    <citation type="submission" date="2018-04" db="EMBL/GenBank/DDBJ databases">
        <title>Genomic Encyclopedia of Archaeal and Bacterial Type Strains, Phase II (KMG-II): from individual species to whole genera.</title>
        <authorList>
            <person name="Goeker M."/>
        </authorList>
    </citation>
    <scope>NUCLEOTIDE SEQUENCE [LARGE SCALE GENOMIC DNA]</scope>
    <source>
        <strain evidence="5 6">DSM 18806</strain>
    </source>
</reference>
<dbReference type="Pfam" id="PF13556">
    <property type="entry name" value="HTH_30"/>
    <property type="match status" value="1"/>
</dbReference>
<feature type="domain" description="CdaR GGDEF-like" evidence="4">
    <location>
        <begin position="293"/>
        <end position="425"/>
    </location>
</feature>
<dbReference type="InterPro" id="IPR012914">
    <property type="entry name" value="PucR_dom"/>
</dbReference>
<evidence type="ECO:0000313" key="5">
    <source>
        <dbReference type="EMBL" id="PTQ82211.1"/>
    </source>
</evidence>
<evidence type="ECO:0000256" key="1">
    <source>
        <dbReference type="ARBA" id="ARBA00006754"/>
    </source>
</evidence>
<evidence type="ECO:0000313" key="6">
    <source>
        <dbReference type="Proteomes" id="UP000244161"/>
    </source>
</evidence>
<accession>A0A2T5IEK6</accession>
<dbReference type="Pfam" id="PF07905">
    <property type="entry name" value="PucR"/>
    <property type="match status" value="1"/>
</dbReference>
<feature type="domain" description="Purine catabolism PurC-like" evidence="2">
    <location>
        <begin position="8"/>
        <end position="127"/>
    </location>
</feature>
<sequence>MILTVSNILQYQSFAEAKVLSGNVGLANEVSGVMVMEAPDIEAWGRSGQIILTSYFALDKLSDERIDLFFRKAKDLGISAFIFKKSRLLNEIPVIFIESCMKYHLPLIQIPKETSYERIILEVLETIINRKAYLLNSYYDIHNHFVKMTLSEPKIIDVLKVLQQMIQNPVSLFEKIKGTLIATDNQSTDFKIISEQYLPKGQFMNFDYTQRVANYPYYGSGDNHTQLAVAIPSLGYEQYELIIHEINEPVSDIDFMAIENAVGILQTELVKHYSIKQTTMNKTNELGSDLLHGRIEDEEQFEDTLNHLNLNKSDLHRVVVFEFSEDDSSKNLYSPLSSRFSDTIVNYSKKEFYTLVYVTRKHKVILILPTDTIDSESLKKRLAYILKKAIETPPFSGFKANVSISDPTNLKSLATAYKQAMDTQKIIHLINKNLQIKDYQDIGIYQIFSETNNLDQLVRFIPAKINQMHKDNLDLLYTLEAFLNVNQNYIEAAALLFVHPKTVRYRIEKIKNSYQIDFNDPEEILQLSIGLRLLKIIKQ</sequence>
<dbReference type="PANTHER" id="PTHR33744:SF1">
    <property type="entry name" value="DNA-BINDING TRANSCRIPTIONAL ACTIVATOR ADER"/>
    <property type="match status" value="1"/>
</dbReference>
<organism evidence="5 6">
    <name type="scientific">Trichococcus patagoniensis</name>
    <dbReference type="NCBI Taxonomy" id="382641"/>
    <lineage>
        <taxon>Bacteria</taxon>
        <taxon>Bacillati</taxon>
        <taxon>Bacillota</taxon>
        <taxon>Bacilli</taxon>
        <taxon>Lactobacillales</taxon>
        <taxon>Carnobacteriaceae</taxon>
        <taxon>Trichococcus</taxon>
    </lineage>
</organism>
<proteinExistence type="inferred from homology"/>
<dbReference type="EMBL" id="QAOM01000018">
    <property type="protein sequence ID" value="PTQ82211.1"/>
    <property type="molecule type" value="Genomic_DNA"/>
</dbReference>
<keyword evidence="6" id="KW-1185">Reference proteome</keyword>
<dbReference type="InterPro" id="IPR051448">
    <property type="entry name" value="CdaR-like_regulators"/>
</dbReference>
<evidence type="ECO:0000259" key="2">
    <source>
        <dbReference type="Pfam" id="PF07905"/>
    </source>
</evidence>
<protein>
    <submittedName>
        <fullName evidence="5">Purine catabolism regulator</fullName>
    </submittedName>
</protein>
<dbReference type="Proteomes" id="UP000244161">
    <property type="component" value="Unassembled WGS sequence"/>
</dbReference>
<comment type="similarity">
    <text evidence="1">Belongs to the CdaR family.</text>
</comment>
<dbReference type="Pfam" id="PF17853">
    <property type="entry name" value="GGDEF_2"/>
    <property type="match status" value="1"/>
</dbReference>
<comment type="caution">
    <text evidence="5">The sequence shown here is derived from an EMBL/GenBank/DDBJ whole genome shotgun (WGS) entry which is preliminary data.</text>
</comment>
<dbReference type="Gene3D" id="1.10.10.2840">
    <property type="entry name" value="PucR C-terminal helix-turn-helix domain"/>
    <property type="match status" value="1"/>
</dbReference>
<dbReference type="InterPro" id="IPR041522">
    <property type="entry name" value="CdaR_GGDEF"/>
</dbReference>
<gene>
    <name evidence="5" type="ORF">C8U37_11818</name>
</gene>
<dbReference type="InterPro" id="IPR042070">
    <property type="entry name" value="PucR_C-HTH_sf"/>
</dbReference>
<feature type="domain" description="PucR C-terminal helix-turn-helix" evidence="3">
    <location>
        <begin position="475"/>
        <end position="533"/>
    </location>
</feature>
<dbReference type="InterPro" id="IPR025736">
    <property type="entry name" value="PucR_C-HTH_dom"/>
</dbReference>
<dbReference type="RefSeq" id="WP_108033376.1">
    <property type="nucleotide sequence ID" value="NZ_QAOM01000018.1"/>
</dbReference>